<dbReference type="Proteomes" id="UP000001520">
    <property type="component" value="Chromosome"/>
</dbReference>
<evidence type="ECO:0000313" key="1">
    <source>
        <dbReference type="EMBL" id="BAI79919.1"/>
    </source>
</evidence>
<dbReference type="eggNOG" id="ENOG5032AM3">
    <property type="taxonomic scope" value="Bacteria"/>
</dbReference>
<dbReference type="EMBL" id="AP011529">
    <property type="protein sequence ID" value="BAI79919.1"/>
    <property type="molecule type" value="Genomic_DNA"/>
</dbReference>
<gene>
    <name evidence="1" type="ordered locus">DEFDS_0425</name>
</gene>
<keyword evidence="2" id="KW-1185">Reference proteome</keyword>
<sequence>MSLKLFIKNSILFVLLVFVYEVNTGATRFQTVSKLDYKSFFYYNGGADVIKSLKVVRVYDDSDFKKALKDFKIEDKNYKKLLPILTNNNFHYRYIWWR</sequence>
<proteinExistence type="predicted"/>
<name>D3PBE6_DEFDS</name>
<dbReference type="OrthoDB" id="9810715at2"/>
<organism evidence="1 2">
    <name type="scientific">Deferribacter desulfuricans (strain DSM 14783 / JCM 11476 / NBRC 101012 / SSM1)</name>
    <dbReference type="NCBI Taxonomy" id="639282"/>
    <lineage>
        <taxon>Bacteria</taxon>
        <taxon>Pseudomonadati</taxon>
        <taxon>Deferribacterota</taxon>
        <taxon>Deferribacteres</taxon>
        <taxon>Deferribacterales</taxon>
        <taxon>Deferribacteraceae</taxon>
        <taxon>Deferribacter</taxon>
    </lineage>
</organism>
<dbReference type="RefSeq" id="WP_013007167.1">
    <property type="nucleotide sequence ID" value="NC_013939.1"/>
</dbReference>
<protein>
    <submittedName>
        <fullName evidence="1">Uncharacterized protein</fullName>
    </submittedName>
</protein>
<dbReference type="STRING" id="639282.DEFDS_0425"/>
<evidence type="ECO:0000313" key="2">
    <source>
        <dbReference type="Proteomes" id="UP000001520"/>
    </source>
</evidence>
<dbReference type="KEGG" id="ddf:DEFDS_0425"/>
<reference evidence="1 2" key="1">
    <citation type="journal article" date="2010" name="DNA Res.">
        <title>Bacterial lifestyle in a deep-sea hydrothermal vent chimney revealed by the genome sequence of the thermophilic bacterium Deferribacter desulfuricans SSM1.</title>
        <authorList>
            <person name="Takaki Y."/>
            <person name="Shimamura S."/>
            <person name="Nakagawa S."/>
            <person name="Fukuhara Y."/>
            <person name="Horikawa H."/>
            <person name="Ankai A."/>
            <person name="Harada T."/>
            <person name="Hosoyama A."/>
            <person name="Oguchi A."/>
            <person name="Fukui S."/>
            <person name="Fujita N."/>
            <person name="Takami H."/>
            <person name="Takai K."/>
        </authorList>
    </citation>
    <scope>NUCLEOTIDE SEQUENCE [LARGE SCALE GENOMIC DNA]</scope>
    <source>
        <strain evidence="2">DSM 14783 / JCM 11476 / NBRC 101012 / SSM1</strain>
    </source>
</reference>
<dbReference type="AlphaFoldDB" id="D3PBE6"/>
<dbReference type="HOGENOM" id="CLU_171772_0_0_0"/>
<accession>D3PBE6</accession>